<gene>
    <name evidence="3" type="ORF">ACFVZC_23700</name>
</gene>
<name>A0ABW6QAX5_9ACTN</name>
<feature type="transmembrane region" description="Helical" evidence="1">
    <location>
        <begin position="69"/>
        <end position="89"/>
    </location>
</feature>
<reference evidence="3 4" key="1">
    <citation type="submission" date="2024-09" db="EMBL/GenBank/DDBJ databases">
        <title>The Natural Products Discovery Center: Release of the First 8490 Sequenced Strains for Exploring Actinobacteria Biosynthetic Diversity.</title>
        <authorList>
            <person name="Kalkreuter E."/>
            <person name="Kautsar S.A."/>
            <person name="Yang D."/>
            <person name="Bader C.D."/>
            <person name="Teijaro C.N."/>
            <person name="Fluegel L."/>
            <person name="Davis C.M."/>
            <person name="Simpson J.R."/>
            <person name="Lauterbach L."/>
            <person name="Steele A.D."/>
            <person name="Gui C."/>
            <person name="Meng S."/>
            <person name="Li G."/>
            <person name="Viehrig K."/>
            <person name="Ye F."/>
            <person name="Su P."/>
            <person name="Kiefer A.F."/>
            <person name="Nichols A."/>
            <person name="Cepeda A.J."/>
            <person name="Yan W."/>
            <person name="Fan B."/>
            <person name="Jiang Y."/>
            <person name="Adhikari A."/>
            <person name="Zheng C.-J."/>
            <person name="Schuster L."/>
            <person name="Cowan T.M."/>
            <person name="Smanski M.J."/>
            <person name="Chevrette M.G."/>
            <person name="De Carvalho L.P.S."/>
            <person name="Shen B."/>
        </authorList>
    </citation>
    <scope>NUCLEOTIDE SEQUENCE [LARGE SCALE GENOMIC DNA]</scope>
    <source>
        <strain evidence="3 4">NPDC058328</strain>
    </source>
</reference>
<feature type="domain" description="DUF7144" evidence="2">
    <location>
        <begin position="26"/>
        <end position="138"/>
    </location>
</feature>
<keyword evidence="1" id="KW-0812">Transmembrane</keyword>
<protein>
    <recommendedName>
        <fullName evidence="2">DUF7144 domain-containing protein</fullName>
    </recommendedName>
</protein>
<accession>A0ABW6QAX5</accession>
<feature type="transmembrane region" description="Helical" evidence="1">
    <location>
        <begin position="119"/>
        <end position="138"/>
    </location>
</feature>
<dbReference type="RefSeq" id="WP_388237529.1">
    <property type="nucleotide sequence ID" value="NZ_JBHVZQ010000022.1"/>
</dbReference>
<dbReference type="Proteomes" id="UP001601627">
    <property type="component" value="Unassembled WGS sequence"/>
</dbReference>
<evidence type="ECO:0000259" key="2">
    <source>
        <dbReference type="Pfam" id="PF23636"/>
    </source>
</evidence>
<comment type="caution">
    <text evidence="3">The sequence shown here is derived from an EMBL/GenBank/DDBJ whole genome shotgun (WGS) entry which is preliminary data.</text>
</comment>
<evidence type="ECO:0000256" key="1">
    <source>
        <dbReference type="SAM" id="Phobius"/>
    </source>
</evidence>
<evidence type="ECO:0000313" key="4">
    <source>
        <dbReference type="Proteomes" id="UP001601627"/>
    </source>
</evidence>
<dbReference type="Pfam" id="PF23636">
    <property type="entry name" value="DUF7144"/>
    <property type="match status" value="1"/>
</dbReference>
<feature type="transmembrane region" description="Helical" evidence="1">
    <location>
        <begin position="94"/>
        <end position="113"/>
    </location>
</feature>
<evidence type="ECO:0000313" key="3">
    <source>
        <dbReference type="EMBL" id="MFF1276376.1"/>
    </source>
</evidence>
<dbReference type="EMBL" id="JBHVZQ010000022">
    <property type="protein sequence ID" value="MFF1276376.1"/>
    <property type="molecule type" value="Genomic_DNA"/>
</dbReference>
<organism evidence="3 4">
    <name type="scientific">Streptomyces marokkonensis</name>
    <dbReference type="NCBI Taxonomy" id="324855"/>
    <lineage>
        <taxon>Bacteria</taxon>
        <taxon>Bacillati</taxon>
        <taxon>Actinomycetota</taxon>
        <taxon>Actinomycetes</taxon>
        <taxon>Kitasatosporales</taxon>
        <taxon>Streptomycetaceae</taxon>
        <taxon>Streptomyces</taxon>
    </lineage>
</organism>
<keyword evidence="1" id="KW-1133">Transmembrane helix</keyword>
<proteinExistence type="predicted"/>
<dbReference type="InterPro" id="IPR055568">
    <property type="entry name" value="DUF7144"/>
</dbReference>
<sequence>MASHVSGTRSGAAARSPGRTGTGSGWLVFAAVLMVFGGLMMIFEGIAAIAEDDVFVTTRNYVYEFDLTAWGWIHLVVGVVITLAGAALFQGATWARAVGVAVAGLAMLANFLWIPYAPFWAIVLIAINGFVIWALCTAPSPSE</sequence>
<keyword evidence="4" id="KW-1185">Reference proteome</keyword>
<feature type="transmembrane region" description="Helical" evidence="1">
    <location>
        <begin position="25"/>
        <end position="49"/>
    </location>
</feature>
<keyword evidence="1" id="KW-0472">Membrane</keyword>